<evidence type="ECO:0000313" key="4">
    <source>
        <dbReference type="EMBL" id="MBJ7602888.1"/>
    </source>
</evidence>
<keyword evidence="2" id="KW-0560">Oxidoreductase</keyword>
<dbReference type="RefSeq" id="WP_338177972.1">
    <property type="nucleotide sequence ID" value="NZ_JAEKNQ010000025.1"/>
</dbReference>
<dbReference type="GO" id="GO:0048038">
    <property type="term" value="F:quinone binding"/>
    <property type="evidence" value="ECO:0007669"/>
    <property type="project" value="TreeGrafter"/>
</dbReference>
<dbReference type="NCBIfam" id="NF005559">
    <property type="entry name" value="PRK07231.1"/>
    <property type="match status" value="1"/>
</dbReference>
<dbReference type="InterPro" id="IPR036291">
    <property type="entry name" value="NAD(P)-bd_dom_sf"/>
</dbReference>
<evidence type="ECO:0000256" key="1">
    <source>
        <dbReference type="ARBA" id="ARBA00006484"/>
    </source>
</evidence>
<accession>A0A934KHQ3</accession>
<dbReference type="AlphaFoldDB" id="A0A934KHQ3"/>
<dbReference type="PRINTS" id="PR00080">
    <property type="entry name" value="SDRFAMILY"/>
</dbReference>
<reference evidence="4 5" key="1">
    <citation type="submission" date="2020-10" db="EMBL/GenBank/DDBJ databases">
        <title>Ca. Dormibacterota MAGs.</title>
        <authorList>
            <person name="Montgomery K."/>
        </authorList>
    </citation>
    <scope>NUCLEOTIDE SEQUENCE [LARGE SCALE GENOMIC DNA]</scope>
    <source>
        <strain evidence="4">SC8811_S16_3</strain>
    </source>
</reference>
<comment type="similarity">
    <text evidence="1">Belongs to the short-chain dehydrogenases/reductases (SDR) family.</text>
</comment>
<protein>
    <submittedName>
        <fullName evidence="4">SDR family oxidoreductase</fullName>
    </submittedName>
</protein>
<evidence type="ECO:0000256" key="2">
    <source>
        <dbReference type="ARBA" id="ARBA00023002"/>
    </source>
</evidence>
<sequence length="259" mass="27216">MTGLEGKVAIVTGAGRGIGKGIARRLAREGCRLVLTALEQNEVEAVADELRQGGAQVVAVAGDIGLPETADRLLETALNSYGTLDILVNNAGWATPVCYFLDLDEEHWDKVIRTNLKSVYLTTLRAARHMARTGVRGSIVNMSSWGGTRSHRQMAAYDASKGGIEAFTRTTALDLGPLGIRVNAVAPSIVQTESYSPKGDLSPLGRAGQPADIAAAVAFLASDDASYITGQVIQVDGGMGAQGRPPALDHQPPERSQPG</sequence>
<dbReference type="GO" id="GO:0016616">
    <property type="term" value="F:oxidoreductase activity, acting on the CH-OH group of donors, NAD or NADP as acceptor"/>
    <property type="evidence" value="ECO:0007669"/>
    <property type="project" value="TreeGrafter"/>
</dbReference>
<dbReference type="Proteomes" id="UP000620075">
    <property type="component" value="Unassembled WGS sequence"/>
</dbReference>
<evidence type="ECO:0000313" key="5">
    <source>
        <dbReference type="Proteomes" id="UP000620075"/>
    </source>
</evidence>
<dbReference type="Pfam" id="PF13561">
    <property type="entry name" value="adh_short_C2"/>
    <property type="match status" value="1"/>
</dbReference>
<feature type="region of interest" description="Disordered" evidence="3">
    <location>
        <begin position="238"/>
        <end position="259"/>
    </location>
</feature>
<comment type="caution">
    <text evidence="4">The sequence shown here is derived from an EMBL/GenBank/DDBJ whole genome shotgun (WGS) entry which is preliminary data.</text>
</comment>
<dbReference type="InterPro" id="IPR002347">
    <property type="entry name" value="SDR_fam"/>
</dbReference>
<evidence type="ECO:0000256" key="3">
    <source>
        <dbReference type="SAM" id="MobiDB-lite"/>
    </source>
</evidence>
<dbReference type="PANTHER" id="PTHR42760:SF133">
    <property type="entry name" value="3-OXOACYL-[ACYL-CARRIER-PROTEIN] REDUCTASE"/>
    <property type="match status" value="1"/>
</dbReference>
<name>A0A934KHQ3_9BACT</name>
<dbReference type="GO" id="GO:0006633">
    <property type="term" value="P:fatty acid biosynthetic process"/>
    <property type="evidence" value="ECO:0007669"/>
    <property type="project" value="TreeGrafter"/>
</dbReference>
<dbReference type="SUPFAM" id="SSF51735">
    <property type="entry name" value="NAD(P)-binding Rossmann-fold domains"/>
    <property type="match status" value="1"/>
</dbReference>
<proteinExistence type="inferred from homology"/>
<dbReference type="FunFam" id="3.40.50.720:FF:000084">
    <property type="entry name" value="Short-chain dehydrogenase reductase"/>
    <property type="match status" value="1"/>
</dbReference>
<dbReference type="PRINTS" id="PR00081">
    <property type="entry name" value="GDHRDH"/>
</dbReference>
<dbReference type="Gene3D" id="3.40.50.720">
    <property type="entry name" value="NAD(P)-binding Rossmann-like Domain"/>
    <property type="match status" value="1"/>
</dbReference>
<organism evidence="4 5">
    <name type="scientific">Candidatus Dormiibacter inghamiae</name>
    <dbReference type="NCBI Taxonomy" id="3127013"/>
    <lineage>
        <taxon>Bacteria</taxon>
        <taxon>Bacillati</taxon>
        <taxon>Candidatus Dormiibacterota</taxon>
        <taxon>Candidatus Dormibacteria</taxon>
        <taxon>Candidatus Dormibacterales</taxon>
        <taxon>Candidatus Dormibacteraceae</taxon>
        <taxon>Candidatus Dormiibacter</taxon>
    </lineage>
</organism>
<dbReference type="PANTHER" id="PTHR42760">
    <property type="entry name" value="SHORT-CHAIN DEHYDROGENASES/REDUCTASES FAMILY MEMBER"/>
    <property type="match status" value="1"/>
</dbReference>
<dbReference type="EMBL" id="JAEKNQ010000025">
    <property type="protein sequence ID" value="MBJ7602888.1"/>
    <property type="molecule type" value="Genomic_DNA"/>
</dbReference>
<dbReference type="CDD" id="cd05233">
    <property type="entry name" value="SDR_c"/>
    <property type="match status" value="1"/>
</dbReference>
<gene>
    <name evidence="4" type="ORF">JF888_06805</name>
</gene>